<accession>A0A142VZY5</accession>
<evidence type="ECO:0000256" key="1">
    <source>
        <dbReference type="RuleBase" id="RU003860"/>
    </source>
</evidence>
<protein>
    <submittedName>
        <fullName evidence="3">BolA family transcriptional regulator</fullName>
    </submittedName>
</protein>
<evidence type="ECO:0000313" key="4">
    <source>
        <dbReference type="Proteomes" id="UP000076234"/>
    </source>
</evidence>
<dbReference type="PANTHER" id="PTHR46230">
    <property type="match status" value="1"/>
</dbReference>
<dbReference type="Pfam" id="PF01722">
    <property type="entry name" value="BolA"/>
    <property type="match status" value="1"/>
</dbReference>
<evidence type="ECO:0000313" key="3">
    <source>
        <dbReference type="EMBL" id="AMU95311.1"/>
    </source>
</evidence>
<reference evidence="4" key="1">
    <citation type="submission" date="2015-11" db="EMBL/GenBank/DDBJ databases">
        <title>Complete genome sequence of a polyethylene glycol-degrading strain Sphingopyxis terrae strain 203-1 (NBRC 15098).</title>
        <authorList>
            <person name="Yoshiyuki O."/>
            <person name="Shouta N."/>
            <person name="Nagata Y."/>
            <person name="Numata M."/>
            <person name="Tsuchikane K."/>
            <person name="Hosoyama A."/>
            <person name="Yamazoe A."/>
            <person name="Tsuda M."/>
            <person name="Fujita N."/>
            <person name="Kawai F."/>
        </authorList>
    </citation>
    <scope>NUCLEOTIDE SEQUENCE [LARGE SCALE GENOMIC DNA]</scope>
    <source>
        <strain evidence="4">203-1</strain>
    </source>
</reference>
<dbReference type="Proteomes" id="UP000076234">
    <property type="component" value="Chromosome"/>
</dbReference>
<dbReference type="Gene3D" id="3.30.300.90">
    <property type="entry name" value="BolA-like"/>
    <property type="match status" value="1"/>
</dbReference>
<dbReference type="PANTHER" id="PTHR46230:SF7">
    <property type="entry name" value="BOLA-LIKE PROTEIN 1"/>
    <property type="match status" value="1"/>
</dbReference>
<dbReference type="SUPFAM" id="SSF82657">
    <property type="entry name" value="BolA-like"/>
    <property type="match status" value="1"/>
</dbReference>
<reference evidence="3 4" key="2">
    <citation type="journal article" date="2016" name="Genome Announc.">
        <title>Complete Genome Sequence of Sphingopyxis terrae Strain 203-1 (NBRC 111660), a Polyethylene Glycol Degrader.</title>
        <authorList>
            <person name="Ohtsubo Y."/>
            <person name="Nonoyama S."/>
            <person name="Nagata Y."/>
            <person name="Numata M."/>
            <person name="Tsuchikane K."/>
            <person name="Hosoyama A."/>
            <person name="Yamazoe A."/>
            <person name="Tsuda M."/>
            <person name="Fujita N."/>
            <person name="Kawai F."/>
        </authorList>
    </citation>
    <scope>NUCLEOTIDE SEQUENCE [LARGE SCALE GENOMIC DNA]</scope>
    <source>
        <strain evidence="3 4">203-1</strain>
    </source>
</reference>
<dbReference type="AlphaFoldDB" id="A0A142VZY5"/>
<dbReference type="EMBL" id="CP013342">
    <property type="protein sequence ID" value="AMU95311.1"/>
    <property type="molecule type" value="Genomic_DNA"/>
</dbReference>
<dbReference type="InterPro" id="IPR002634">
    <property type="entry name" value="BolA"/>
</dbReference>
<dbReference type="GO" id="GO:0016226">
    <property type="term" value="P:iron-sulfur cluster assembly"/>
    <property type="evidence" value="ECO:0007669"/>
    <property type="project" value="TreeGrafter"/>
</dbReference>
<name>A0A142VZY5_9SPHN</name>
<feature type="region of interest" description="Disordered" evidence="2">
    <location>
        <begin position="26"/>
        <end position="45"/>
    </location>
</feature>
<proteinExistence type="inferred from homology"/>
<gene>
    <name evidence="3" type="ORF">AOA14_11910</name>
</gene>
<dbReference type="KEGG" id="ster:AOA14_11910"/>
<dbReference type="STRING" id="1219058.AOA14_11910"/>
<comment type="similarity">
    <text evidence="1">Belongs to the BolA/IbaG family.</text>
</comment>
<organism evidence="3 4">
    <name type="scientific">Sphingopyxis terrae subsp. terrae NBRC 15098</name>
    <dbReference type="NCBI Taxonomy" id="1219058"/>
    <lineage>
        <taxon>Bacteria</taxon>
        <taxon>Pseudomonadati</taxon>
        <taxon>Pseudomonadota</taxon>
        <taxon>Alphaproteobacteria</taxon>
        <taxon>Sphingomonadales</taxon>
        <taxon>Sphingomonadaceae</taxon>
        <taxon>Sphingopyxis</taxon>
    </lineage>
</organism>
<dbReference type="PIRSF" id="PIRSF003113">
    <property type="entry name" value="BolA"/>
    <property type="match status" value="1"/>
</dbReference>
<sequence>MTQKGPAQREMETLLAAAFPDADFTLNNDSAAHHGHAGDDGSGESHFSLTIRWAGFAGQTRVARQRAVNKALGDMPGNRVHALAIRALAPGE</sequence>
<dbReference type="InterPro" id="IPR036065">
    <property type="entry name" value="BolA-like_sf"/>
</dbReference>
<evidence type="ECO:0000256" key="2">
    <source>
        <dbReference type="SAM" id="MobiDB-lite"/>
    </source>
</evidence>